<dbReference type="InterPro" id="IPR017850">
    <property type="entry name" value="Alkaline_phosphatase_core_sf"/>
</dbReference>
<keyword evidence="6 7" id="KW-0472">Membrane</keyword>
<comment type="subcellular location">
    <subcellularLocation>
        <location evidence="1">Cell membrane</location>
        <topology evidence="1">Multi-pass membrane protein</topology>
    </subcellularLocation>
</comment>
<dbReference type="EMBL" id="JACIEP010000003">
    <property type="protein sequence ID" value="MBB4035194.1"/>
    <property type="molecule type" value="Genomic_DNA"/>
</dbReference>
<sequence length="565" mass="65356">MEVKKHLDEFLENPVKMFIFFVIVNLLPSLGLIFTEPYNLWGKVILILFPTGLFFFIFTIMKNVGLMQLILIPILIIHAFQIVVFYLFGEGVIAVDMFLNVVTTNVTEASEVLNSILASVVFVIIVYVPTIVVAAIANKRKVYLTGKFRLRIMIAGVVIMLGAYLLTFAANNTNTNSFTMHEDVYPVDVTYNLGLARQKWKRSSHYHETSRNFTFNAHKKDSVGQREIYLLVIGETGRAENWSLYGYERETTPYLEKDSNLVIFQDAVTQSNTTHKSVSIMLTAASAENYDIIYKQKSIIKAFKEVGFSTVFLSNQSANRTFTDFFAKEADFTEYFRFFGQTTNNYDEVLLPRLKHYIDSVQGNMFIILHTYGSHFNYKERYPKDFSVYTPDNVTEISRSNKSILINAYDNTIRYTDNFLHNVIQLMERTDACSSMFYTSDHGEDILDDNRQRFLHASPNPTFYQLRVPMLLWFSSSYKQNYPVIVENATKNNMKPVATNVVFHTLLDMAHIDTEYLNKERSLVNPELKVTTRMYLTDHDKPIPFYNAGLKKQDRAMIEKRNMSH</sequence>
<reference evidence="9 10" key="1">
    <citation type="submission" date="2020-08" db="EMBL/GenBank/DDBJ databases">
        <title>Genomic Encyclopedia of Type Strains, Phase IV (KMG-IV): sequencing the most valuable type-strain genomes for metagenomic binning, comparative biology and taxonomic classification.</title>
        <authorList>
            <person name="Goeker M."/>
        </authorList>
    </citation>
    <scope>NUCLEOTIDE SEQUENCE [LARGE SCALE GENOMIC DNA]</scope>
    <source>
        <strain evidence="9 10">DSM 104969</strain>
    </source>
</reference>
<dbReference type="Gene3D" id="3.40.720.10">
    <property type="entry name" value="Alkaline Phosphatase, subunit A"/>
    <property type="match status" value="1"/>
</dbReference>
<evidence type="ECO:0000256" key="4">
    <source>
        <dbReference type="ARBA" id="ARBA00022692"/>
    </source>
</evidence>
<dbReference type="RefSeq" id="WP_246347995.1">
    <property type="nucleotide sequence ID" value="NZ_JACIEP010000003.1"/>
</dbReference>
<dbReference type="PANTHER" id="PTHR30443:SF0">
    <property type="entry name" value="PHOSPHOETHANOLAMINE TRANSFERASE EPTA"/>
    <property type="match status" value="1"/>
</dbReference>
<organism evidence="9 10">
    <name type="scientific">Dysgonomonas hofstadii</name>
    <dbReference type="NCBI Taxonomy" id="637886"/>
    <lineage>
        <taxon>Bacteria</taxon>
        <taxon>Pseudomonadati</taxon>
        <taxon>Bacteroidota</taxon>
        <taxon>Bacteroidia</taxon>
        <taxon>Bacteroidales</taxon>
        <taxon>Dysgonomonadaceae</taxon>
        <taxon>Dysgonomonas</taxon>
    </lineage>
</organism>
<feature type="transmembrane region" description="Helical" evidence="7">
    <location>
        <begin position="150"/>
        <end position="170"/>
    </location>
</feature>
<keyword evidence="3 9" id="KW-0808">Transferase</keyword>
<gene>
    <name evidence="9" type="ORF">GGR21_001083</name>
</gene>
<name>A0A840CNV1_9BACT</name>
<keyword evidence="5 7" id="KW-1133">Transmembrane helix</keyword>
<dbReference type="AlphaFoldDB" id="A0A840CNV1"/>
<protein>
    <submittedName>
        <fullName evidence="9">Glucan phosphoethanolaminetransferase (Alkaline phosphatase superfamily)</fullName>
    </submittedName>
</protein>
<dbReference type="InterPro" id="IPR000917">
    <property type="entry name" value="Sulfatase_N"/>
</dbReference>
<dbReference type="GO" id="GO:0016776">
    <property type="term" value="F:phosphotransferase activity, phosphate group as acceptor"/>
    <property type="evidence" value="ECO:0007669"/>
    <property type="project" value="TreeGrafter"/>
</dbReference>
<dbReference type="Pfam" id="PF00884">
    <property type="entry name" value="Sulfatase"/>
    <property type="match status" value="1"/>
</dbReference>
<evidence type="ECO:0000313" key="10">
    <source>
        <dbReference type="Proteomes" id="UP000555103"/>
    </source>
</evidence>
<evidence type="ECO:0000256" key="5">
    <source>
        <dbReference type="ARBA" id="ARBA00022989"/>
    </source>
</evidence>
<evidence type="ECO:0000313" key="9">
    <source>
        <dbReference type="EMBL" id="MBB4035194.1"/>
    </source>
</evidence>
<evidence type="ECO:0000256" key="6">
    <source>
        <dbReference type="ARBA" id="ARBA00023136"/>
    </source>
</evidence>
<keyword evidence="2" id="KW-1003">Cell membrane</keyword>
<evidence type="ECO:0000256" key="1">
    <source>
        <dbReference type="ARBA" id="ARBA00004651"/>
    </source>
</evidence>
<comment type="caution">
    <text evidence="9">The sequence shown here is derived from an EMBL/GenBank/DDBJ whole genome shotgun (WGS) entry which is preliminary data.</text>
</comment>
<dbReference type="InterPro" id="IPR058130">
    <property type="entry name" value="PEA_transf_C"/>
</dbReference>
<feature type="transmembrane region" description="Helical" evidence="7">
    <location>
        <begin position="115"/>
        <end position="138"/>
    </location>
</feature>
<dbReference type="CDD" id="cd16017">
    <property type="entry name" value="LptA"/>
    <property type="match status" value="1"/>
</dbReference>
<keyword evidence="4 7" id="KW-0812">Transmembrane</keyword>
<feature type="domain" description="Sulfatase N-terminal" evidence="8">
    <location>
        <begin position="229"/>
        <end position="512"/>
    </location>
</feature>
<keyword evidence="10" id="KW-1185">Reference proteome</keyword>
<dbReference type="SUPFAM" id="SSF53649">
    <property type="entry name" value="Alkaline phosphatase-like"/>
    <property type="match status" value="1"/>
</dbReference>
<feature type="transmembrane region" description="Helical" evidence="7">
    <location>
        <begin position="40"/>
        <end position="58"/>
    </location>
</feature>
<accession>A0A840CNV1</accession>
<dbReference type="GO" id="GO:0005886">
    <property type="term" value="C:plasma membrane"/>
    <property type="evidence" value="ECO:0007669"/>
    <property type="project" value="UniProtKB-SubCell"/>
</dbReference>
<proteinExistence type="predicted"/>
<dbReference type="InterPro" id="IPR040423">
    <property type="entry name" value="PEA_transferase"/>
</dbReference>
<evidence type="ECO:0000256" key="2">
    <source>
        <dbReference type="ARBA" id="ARBA00022475"/>
    </source>
</evidence>
<evidence type="ECO:0000259" key="8">
    <source>
        <dbReference type="Pfam" id="PF00884"/>
    </source>
</evidence>
<evidence type="ECO:0000256" key="3">
    <source>
        <dbReference type="ARBA" id="ARBA00022679"/>
    </source>
</evidence>
<dbReference type="PANTHER" id="PTHR30443">
    <property type="entry name" value="INNER MEMBRANE PROTEIN"/>
    <property type="match status" value="1"/>
</dbReference>
<feature type="transmembrane region" description="Helical" evidence="7">
    <location>
        <begin position="70"/>
        <end position="95"/>
    </location>
</feature>
<dbReference type="Proteomes" id="UP000555103">
    <property type="component" value="Unassembled WGS sequence"/>
</dbReference>
<dbReference type="GO" id="GO:0009244">
    <property type="term" value="P:lipopolysaccharide core region biosynthetic process"/>
    <property type="evidence" value="ECO:0007669"/>
    <property type="project" value="TreeGrafter"/>
</dbReference>
<evidence type="ECO:0000256" key="7">
    <source>
        <dbReference type="SAM" id="Phobius"/>
    </source>
</evidence>
<feature type="transmembrane region" description="Helical" evidence="7">
    <location>
        <begin position="15"/>
        <end position="34"/>
    </location>
</feature>